<name>A0ACC2L1B7_PERAE</name>
<organism evidence="1 2">
    <name type="scientific">Persea americana</name>
    <name type="common">Avocado</name>
    <dbReference type="NCBI Taxonomy" id="3435"/>
    <lineage>
        <taxon>Eukaryota</taxon>
        <taxon>Viridiplantae</taxon>
        <taxon>Streptophyta</taxon>
        <taxon>Embryophyta</taxon>
        <taxon>Tracheophyta</taxon>
        <taxon>Spermatophyta</taxon>
        <taxon>Magnoliopsida</taxon>
        <taxon>Magnoliidae</taxon>
        <taxon>Laurales</taxon>
        <taxon>Lauraceae</taxon>
        <taxon>Persea</taxon>
    </lineage>
</organism>
<gene>
    <name evidence="1" type="ORF">MRB53_020141</name>
</gene>
<dbReference type="Proteomes" id="UP001234297">
    <property type="component" value="Chromosome 6"/>
</dbReference>
<reference evidence="1 2" key="1">
    <citation type="journal article" date="2022" name="Hortic Res">
        <title>A haplotype resolved chromosomal level avocado genome allows analysis of novel avocado genes.</title>
        <authorList>
            <person name="Nath O."/>
            <person name="Fletcher S.J."/>
            <person name="Hayward A."/>
            <person name="Shaw L.M."/>
            <person name="Masouleh A.K."/>
            <person name="Furtado A."/>
            <person name="Henry R.J."/>
            <person name="Mitter N."/>
        </authorList>
    </citation>
    <scope>NUCLEOTIDE SEQUENCE [LARGE SCALE GENOMIC DNA]</scope>
    <source>
        <strain evidence="2">cv. Hass</strain>
    </source>
</reference>
<evidence type="ECO:0000313" key="2">
    <source>
        <dbReference type="Proteomes" id="UP001234297"/>
    </source>
</evidence>
<comment type="caution">
    <text evidence="1">The sequence shown here is derived from an EMBL/GenBank/DDBJ whole genome shotgun (WGS) entry which is preliminary data.</text>
</comment>
<proteinExistence type="predicted"/>
<protein>
    <submittedName>
        <fullName evidence="1">Uncharacterized protein</fullName>
    </submittedName>
</protein>
<accession>A0ACC2L1B7</accession>
<evidence type="ECO:0000313" key="1">
    <source>
        <dbReference type="EMBL" id="KAJ8626834.1"/>
    </source>
</evidence>
<dbReference type="EMBL" id="CM056814">
    <property type="protein sequence ID" value="KAJ8626834.1"/>
    <property type="molecule type" value="Genomic_DNA"/>
</dbReference>
<sequence length="612" mass="69998">MGYGCIGHLQLNKKVYLLSLASCRGETVWWGDKEMGAVVLISLMFCSVVLLSWIWKLFCKIWLKPRELQRQLNEQGIYGHPYKLLYGNLKEIGRSRRQAQSQPINLNHKIVSRVLPFLHQTVKSYGKMSITWVGTLPRVNIMDPELIREVLSNKFGHFAKPESNPLTKLLATGLIDYDGEKWAKHRRILNPAFHQEKLKLKYLAPGALQLAKRVKELPSKAGFGRVKEDKTHGLDHGAWVPLMLMYAKILTGSLFAAWPQRMVPAMFTSASELISRWEELVGSEGSREINVWPELQNLTADVISRTSFGSNYREGMQIFHLQTEQAELVMKASRTIYIPGLRFLPTKDNIRRNEIYREVETLVRGMVEKRQKAMKMGDVINDNLLGLLMESNLKESQENGNSKSMGMTMDDVVEECKLFYFAGQETTSVLLTWTMIVLSMHPNWQEKAREEVLQVFGKNKPDLDGLGHLKIVTMILFEVLRLYPPGAFLIRRTYKEMKLGELTLPPGVQLSLPILLIHHDPEIWGEDVEEFKPDRFSEGVVKASNHQFAFFPFGWGPRICIGQNFALLEAKLALAMILQRFSFELSPSYAHAPYTIITIQPQHGAQIILHKL</sequence>
<keyword evidence="2" id="KW-1185">Reference proteome</keyword>